<dbReference type="EMBL" id="KQ424349">
    <property type="protein sequence ID" value="KOF71153.1"/>
    <property type="molecule type" value="Genomic_DNA"/>
</dbReference>
<proteinExistence type="predicted"/>
<organism evidence="1">
    <name type="scientific">Octopus bimaculoides</name>
    <name type="common">California two-spotted octopus</name>
    <dbReference type="NCBI Taxonomy" id="37653"/>
    <lineage>
        <taxon>Eukaryota</taxon>
        <taxon>Metazoa</taxon>
        <taxon>Spiralia</taxon>
        <taxon>Lophotrochozoa</taxon>
        <taxon>Mollusca</taxon>
        <taxon>Cephalopoda</taxon>
        <taxon>Coleoidea</taxon>
        <taxon>Octopodiformes</taxon>
        <taxon>Octopoda</taxon>
        <taxon>Incirrata</taxon>
        <taxon>Octopodidae</taxon>
        <taxon>Octopus</taxon>
    </lineage>
</organism>
<dbReference type="AlphaFoldDB" id="A0A0L8G2Q4"/>
<protein>
    <submittedName>
        <fullName evidence="1">Uncharacterized protein</fullName>
    </submittedName>
</protein>
<name>A0A0L8G2Q4_OCTBM</name>
<evidence type="ECO:0000313" key="1">
    <source>
        <dbReference type="EMBL" id="KOF71153.1"/>
    </source>
</evidence>
<accession>A0A0L8G2Q4</accession>
<reference evidence="1" key="1">
    <citation type="submission" date="2015-07" db="EMBL/GenBank/DDBJ databases">
        <title>MeaNS - Measles Nucleotide Surveillance Program.</title>
        <authorList>
            <person name="Tran T."/>
            <person name="Druce J."/>
        </authorList>
    </citation>
    <scope>NUCLEOTIDE SEQUENCE</scope>
    <source>
        <strain evidence="1">UCB-OBI-ISO-001</strain>
        <tissue evidence="1">Gonad</tissue>
    </source>
</reference>
<sequence length="33" mass="3917">MKILQNRYHFFLHILIWKTGGWIIPFTITGSLA</sequence>
<gene>
    <name evidence="1" type="ORF">OCBIM_22001530mg</name>
</gene>